<dbReference type="Proteomes" id="UP000834106">
    <property type="component" value="Chromosome 2"/>
</dbReference>
<sequence>MEGNRESAEEVWFAIKAWLLLLAKDIVKVSKLSNTDHEFLKALELPVVSKVSKSTLFVSWRKPATGWVKLNVDGSSVGNSGPCGGGGVIRDHYGNLVVSLWVKYGHGSNNEIASCHFWGRAM</sequence>
<evidence type="ECO:0008006" key="3">
    <source>
        <dbReference type="Google" id="ProtNLM"/>
    </source>
</evidence>
<name>A0AAD2DLW0_9LAMI</name>
<evidence type="ECO:0000313" key="1">
    <source>
        <dbReference type="EMBL" id="CAI9756943.1"/>
    </source>
</evidence>
<dbReference type="InterPro" id="IPR012337">
    <property type="entry name" value="RNaseH-like_sf"/>
</dbReference>
<organism evidence="1 2">
    <name type="scientific">Fraxinus pennsylvanica</name>
    <dbReference type="NCBI Taxonomy" id="56036"/>
    <lineage>
        <taxon>Eukaryota</taxon>
        <taxon>Viridiplantae</taxon>
        <taxon>Streptophyta</taxon>
        <taxon>Embryophyta</taxon>
        <taxon>Tracheophyta</taxon>
        <taxon>Spermatophyta</taxon>
        <taxon>Magnoliopsida</taxon>
        <taxon>eudicotyledons</taxon>
        <taxon>Gunneridae</taxon>
        <taxon>Pentapetalae</taxon>
        <taxon>asterids</taxon>
        <taxon>lamiids</taxon>
        <taxon>Lamiales</taxon>
        <taxon>Oleaceae</taxon>
        <taxon>Oleeae</taxon>
        <taxon>Fraxinus</taxon>
    </lineage>
</organism>
<protein>
    <recommendedName>
        <fullName evidence="3">RNase H type-1 domain-containing protein</fullName>
    </recommendedName>
</protein>
<dbReference type="PANTHER" id="PTHR47723:SF19">
    <property type="entry name" value="POLYNUCLEOTIDYL TRANSFERASE, RIBONUCLEASE H-LIKE SUPERFAMILY PROTEIN"/>
    <property type="match status" value="1"/>
</dbReference>
<dbReference type="EMBL" id="OU503037">
    <property type="protein sequence ID" value="CAI9756943.1"/>
    <property type="molecule type" value="Genomic_DNA"/>
</dbReference>
<proteinExistence type="predicted"/>
<dbReference type="SUPFAM" id="SSF53098">
    <property type="entry name" value="Ribonuclease H-like"/>
    <property type="match status" value="1"/>
</dbReference>
<gene>
    <name evidence="1" type="ORF">FPE_LOCUS4373</name>
</gene>
<evidence type="ECO:0000313" key="2">
    <source>
        <dbReference type="Proteomes" id="UP000834106"/>
    </source>
</evidence>
<reference evidence="1" key="1">
    <citation type="submission" date="2023-05" db="EMBL/GenBank/DDBJ databases">
        <authorList>
            <person name="Huff M."/>
        </authorList>
    </citation>
    <scope>NUCLEOTIDE SEQUENCE</scope>
</reference>
<keyword evidence="2" id="KW-1185">Reference proteome</keyword>
<dbReference type="AlphaFoldDB" id="A0AAD2DLW0"/>
<dbReference type="InterPro" id="IPR053151">
    <property type="entry name" value="RNase_H-like"/>
</dbReference>
<accession>A0AAD2DLW0</accession>
<dbReference type="PANTHER" id="PTHR47723">
    <property type="entry name" value="OS05G0353850 PROTEIN"/>
    <property type="match status" value="1"/>
</dbReference>